<dbReference type="EMBL" id="MCOG01000089">
    <property type="protein sequence ID" value="ORY54047.1"/>
    <property type="molecule type" value="Genomic_DNA"/>
</dbReference>
<dbReference type="InterPro" id="IPR008875">
    <property type="entry name" value="TraX"/>
</dbReference>
<name>A0A1Y2D4A9_9FUNG</name>
<gene>
    <name evidence="2" type="ORF">LY90DRAFT_507925</name>
</gene>
<feature type="transmembrane region" description="Helical" evidence="1">
    <location>
        <begin position="97"/>
        <end position="121"/>
    </location>
</feature>
<comment type="caution">
    <text evidence="2">The sequence shown here is derived from an EMBL/GenBank/DDBJ whole genome shotgun (WGS) entry which is preliminary data.</text>
</comment>
<proteinExistence type="predicted"/>
<accession>A0A1Y2D4A9</accession>
<keyword evidence="3" id="KW-1185">Reference proteome</keyword>
<evidence type="ECO:0000313" key="3">
    <source>
        <dbReference type="Proteomes" id="UP000193920"/>
    </source>
</evidence>
<dbReference type="Pfam" id="PF05857">
    <property type="entry name" value="TraX"/>
    <property type="match status" value="1"/>
</dbReference>
<reference evidence="2 3" key="1">
    <citation type="submission" date="2016-08" db="EMBL/GenBank/DDBJ databases">
        <title>A Parts List for Fungal Cellulosomes Revealed by Comparative Genomics.</title>
        <authorList>
            <consortium name="DOE Joint Genome Institute"/>
            <person name="Haitjema C.H."/>
            <person name="Gilmore S.P."/>
            <person name="Henske J.K."/>
            <person name="Solomon K.V."/>
            <person name="De Groot R."/>
            <person name="Kuo A."/>
            <person name="Mondo S.J."/>
            <person name="Salamov A.A."/>
            <person name="Labutti K."/>
            <person name="Zhao Z."/>
            <person name="Chiniquy J."/>
            <person name="Barry K."/>
            <person name="Brewer H.M."/>
            <person name="Purvine S.O."/>
            <person name="Wright A.T."/>
            <person name="Boxma B."/>
            <person name="Van Alen T."/>
            <person name="Hackstein J.H."/>
            <person name="Baker S.E."/>
            <person name="Grigoriev I.V."/>
            <person name="O'Malley M.A."/>
        </authorList>
    </citation>
    <scope>NUCLEOTIDE SEQUENCE [LARGE SCALE GENOMIC DNA]</scope>
    <source>
        <strain evidence="2 3">G1</strain>
    </source>
</reference>
<organism evidence="2 3">
    <name type="scientific">Neocallimastix californiae</name>
    <dbReference type="NCBI Taxonomy" id="1754190"/>
    <lineage>
        <taxon>Eukaryota</taxon>
        <taxon>Fungi</taxon>
        <taxon>Fungi incertae sedis</taxon>
        <taxon>Chytridiomycota</taxon>
        <taxon>Chytridiomycota incertae sedis</taxon>
        <taxon>Neocallimastigomycetes</taxon>
        <taxon>Neocallimastigales</taxon>
        <taxon>Neocallimastigaceae</taxon>
        <taxon>Neocallimastix</taxon>
    </lineage>
</organism>
<keyword evidence="1" id="KW-0472">Membrane</keyword>
<feature type="transmembrane region" description="Helical" evidence="1">
    <location>
        <begin position="68"/>
        <end position="85"/>
    </location>
</feature>
<evidence type="ECO:0000313" key="2">
    <source>
        <dbReference type="EMBL" id="ORY54047.1"/>
    </source>
</evidence>
<feature type="transmembrane region" description="Helical" evidence="1">
    <location>
        <begin position="38"/>
        <end position="56"/>
    </location>
</feature>
<sequence>MVKKLNSNHIKIIALVAMTIDHITQLLFPGFSYKFLPIFLHMIGRLAFPIYAFCVAEGYHYTRNINKYLERLLILALISHIPFIMEVDSFTKYGWKAFIPFLTANAFPADWTSIGPIIVFIIASNRGDPKKQILWSGLIILMFVILFVILVDMVYGLLQLSTLLSIPILRMYNGKKSSNEKVNKKNNNIKIKIEIEIEILRIYQ</sequence>
<dbReference type="AlphaFoldDB" id="A0A1Y2D4A9"/>
<keyword evidence="1" id="KW-0812">Transmembrane</keyword>
<evidence type="ECO:0000256" key="1">
    <source>
        <dbReference type="SAM" id="Phobius"/>
    </source>
</evidence>
<feature type="transmembrane region" description="Helical" evidence="1">
    <location>
        <begin position="133"/>
        <end position="151"/>
    </location>
</feature>
<feature type="transmembrane region" description="Helical" evidence="1">
    <location>
        <begin position="12"/>
        <end position="32"/>
    </location>
</feature>
<protein>
    <submittedName>
        <fullName evidence="2">Uncharacterized protein</fullName>
    </submittedName>
</protein>
<dbReference type="Proteomes" id="UP000193920">
    <property type="component" value="Unassembled WGS sequence"/>
</dbReference>
<keyword evidence="1" id="KW-1133">Transmembrane helix</keyword>